<evidence type="ECO:0000313" key="3">
    <source>
        <dbReference type="Proteomes" id="UP001500929"/>
    </source>
</evidence>
<feature type="transmembrane region" description="Helical" evidence="1">
    <location>
        <begin position="156"/>
        <end position="177"/>
    </location>
</feature>
<accession>A0ABP5Q8I7</accession>
<feature type="transmembrane region" description="Helical" evidence="1">
    <location>
        <begin position="49"/>
        <end position="67"/>
    </location>
</feature>
<feature type="transmembrane region" description="Helical" evidence="1">
    <location>
        <begin position="467"/>
        <end position="487"/>
    </location>
</feature>
<dbReference type="EMBL" id="BAAAQY010000002">
    <property type="protein sequence ID" value="GAA2227001.1"/>
    <property type="molecule type" value="Genomic_DNA"/>
</dbReference>
<feature type="transmembrane region" description="Helical" evidence="1">
    <location>
        <begin position="348"/>
        <end position="370"/>
    </location>
</feature>
<feature type="transmembrane region" description="Helical" evidence="1">
    <location>
        <begin position="242"/>
        <end position="262"/>
    </location>
</feature>
<evidence type="ECO:0000313" key="2">
    <source>
        <dbReference type="EMBL" id="GAA2227001.1"/>
    </source>
</evidence>
<reference evidence="3" key="1">
    <citation type="journal article" date="2019" name="Int. J. Syst. Evol. Microbiol.">
        <title>The Global Catalogue of Microorganisms (GCM) 10K type strain sequencing project: providing services to taxonomists for standard genome sequencing and annotation.</title>
        <authorList>
            <consortium name="The Broad Institute Genomics Platform"/>
            <consortium name="The Broad Institute Genome Sequencing Center for Infectious Disease"/>
            <person name="Wu L."/>
            <person name="Ma J."/>
        </authorList>
    </citation>
    <scope>NUCLEOTIDE SEQUENCE [LARGE SCALE GENOMIC DNA]</scope>
    <source>
        <strain evidence="3">JCM 16117</strain>
    </source>
</reference>
<name>A0ABP5Q8I7_9MICO</name>
<proteinExistence type="predicted"/>
<protein>
    <submittedName>
        <fullName evidence="2">Multidrug efflux ABC transporter permease</fullName>
    </submittedName>
</protein>
<sequence length="540" mass="54907">MTGFLPLLALRIRRDATQLTLWIVGTAALAGLSYVGVTGSYGTEQDRAALLAAAVANPVILLFRGLPSGAGEGAFLGFLILPFLAMLAAFMSSFLAVRHTRTEEEQGRAELVGATAAGRIAPLAATVAHAVLANLALAVLCTLALLATGLGMRGAITSGLATAAAGVAFFALTLLAAQLVRTSRSANAAGVWMIVVTFVLSGMGNAAGTPSTDATRIESGWLAWVSPFGWIENTRPYASDDLAPLALCIGVLVLGLGAAFALQAGRDVGGSLLPERRGRARASVALGSGLGLAWRLSRGAVLGWAVGGLLTGVLATRLSAVLDQVSTEIPSVAQLTEALARGGSLEQAAVVIFFTMLGVLASCCAVQAVCRARQEEVHGTAEPVLSAAVGRVRWLEAYLVVAALGMVATVAAGMVGALAGIASLPEPDWSLTETVVVTAGGQVLAAGVFLAVTAVVFVLVPRVTVPVGWALVVVGMLLGLFGPLFGFPEWLVDVSPIAVAPTVAGDSVELRGAVWLGVAVVAGVGGALVLMRRRELAPAD</sequence>
<feature type="transmembrane region" description="Helical" evidence="1">
    <location>
        <begin position="73"/>
        <end position="97"/>
    </location>
</feature>
<organism evidence="2 3">
    <name type="scientific">Herbiconiux moechotypicola</name>
    <dbReference type="NCBI Taxonomy" id="637393"/>
    <lineage>
        <taxon>Bacteria</taxon>
        <taxon>Bacillati</taxon>
        <taxon>Actinomycetota</taxon>
        <taxon>Actinomycetes</taxon>
        <taxon>Micrococcales</taxon>
        <taxon>Microbacteriaceae</taxon>
        <taxon>Herbiconiux</taxon>
    </lineage>
</organism>
<feature type="transmembrane region" description="Helical" evidence="1">
    <location>
        <begin position="189"/>
        <end position="208"/>
    </location>
</feature>
<keyword evidence="1" id="KW-1133">Transmembrane helix</keyword>
<dbReference type="RefSeq" id="WP_259478180.1">
    <property type="nucleotide sequence ID" value="NZ_BAAAQY010000002.1"/>
</dbReference>
<gene>
    <name evidence="2" type="ORF">GCM10009851_08870</name>
</gene>
<feature type="transmembrane region" description="Helical" evidence="1">
    <location>
        <begin position="397"/>
        <end position="422"/>
    </location>
</feature>
<feature type="transmembrane region" description="Helical" evidence="1">
    <location>
        <begin position="512"/>
        <end position="531"/>
    </location>
</feature>
<evidence type="ECO:0000256" key="1">
    <source>
        <dbReference type="SAM" id="Phobius"/>
    </source>
</evidence>
<dbReference type="Proteomes" id="UP001500929">
    <property type="component" value="Unassembled WGS sequence"/>
</dbReference>
<feature type="transmembrane region" description="Helical" evidence="1">
    <location>
        <begin position="20"/>
        <end position="37"/>
    </location>
</feature>
<feature type="transmembrane region" description="Helical" evidence="1">
    <location>
        <begin position="442"/>
        <end position="460"/>
    </location>
</feature>
<feature type="transmembrane region" description="Helical" evidence="1">
    <location>
        <begin position="127"/>
        <end position="150"/>
    </location>
</feature>
<comment type="caution">
    <text evidence="2">The sequence shown here is derived from an EMBL/GenBank/DDBJ whole genome shotgun (WGS) entry which is preliminary data.</text>
</comment>
<keyword evidence="3" id="KW-1185">Reference proteome</keyword>
<keyword evidence="1" id="KW-0472">Membrane</keyword>
<keyword evidence="1" id="KW-0812">Transmembrane</keyword>